<evidence type="ECO:0000313" key="2">
    <source>
        <dbReference type="EMBL" id="GGZ83502.1"/>
    </source>
</evidence>
<dbReference type="Proteomes" id="UP000623010">
    <property type="component" value="Unassembled WGS sequence"/>
</dbReference>
<dbReference type="InterPro" id="IPR019117">
    <property type="entry name" value="CRISPR-assoc_protein_Cmr3"/>
</dbReference>
<evidence type="ECO:0000256" key="1">
    <source>
        <dbReference type="SAM" id="MobiDB-lite"/>
    </source>
</evidence>
<keyword evidence="3" id="KW-1185">Reference proteome</keyword>
<reference evidence="2" key="1">
    <citation type="journal article" date="2014" name="Int. J. Syst. Evol. Microbiol.">
        <title>Complete genome sequence of Corynebacterium casei LMG S-19264T (=DSM 44701T), isolated from a smear-ripened cheese.</title>
        <authorList>
            <consortium name="US DOE Joint Genome Institute (JGI-PGF)"/>
            <person name="Walter F."/>
            <person name="Albersmeier A."/>
            <person name="Kalinowski J."/>
            <person name="Ruckert C."/>
        </authorList>
    </citation>
    <scope>NUCLEOTIDE SEQUENCE</scope>
    <source>
        <strain evidence="2">JCM 5016</strain>
    </source>
</reference>
<feature type="region of interest" description="Disordered" evidence="1">
    <location>
        <begin position="467"/>
        <end position="488"/>
    </location>
</feature>
<accession>A0A918R2U3</accession>
<evidence type="ECO:0000313" key="3">
    <source>
        <dbReference type="Proteomes" id="UP000623010"/>
    </source>
</evidence>
<gene>
    <name evidence="2" type="ORF">GCM10010389_21690</name>
</gene>
<proteinExistence type="predicted"/>
<sequence>MNTPASTHPFPAFRVYEATVTARQHLSLGTRPAGTAPLRTHRHIPGSVLRGALAAVWIAAHGTPDRLHTSHPHLYDRFTELFEGAVRYEPLYAPGWEAVPMSVLRCKYPRDEACAAWVEDEAFPTRGDDRCPSCGVPGRRSKGTVESVHASESARDLVAQRVRLQLDDATGTAERGLLFTREAIRPRTGDGAPRTFTGRVVVPAGLSPDALAWLTGPARHRIHLGGRRGTGGGADLTLTPAATGTPTVTGRRLALRLTAPALFTDSSGLPLTVPDTGGLGELLGVPVTLVRSWTRHEHVGGWHAAANLPKPVELAAGAGSTYLLEAAEPPDPRRVAALADRGLGLRRAEGFGALTVATTAWRPPDTPKDPGGAPSGFTDDDRVRAAARALAETGHGWWFVNELRAYVTARGQGAERSTALLDRPHLADLTPGQRRTVEAVLMRPDHELPLLRRIVVHLEAHVRAGRAGLDGTADGGDSSATAPAGDDR</sequence>
<dbReference type="Gene3D" id="2.60.40.4350">
    <property type="match status" value="1"/>
</dbReference>
<dbReference type="Pfam" id="PF09700">
    <property type="entry name" value="Cas_Cmr3"/>
    <property type="match status" value="1"/>
</dbReference>
<dbReference type="AlphaFoldDB" id="A0A918R2U3"/>
<organism evidence="2 3">
    <name type="scientific">Streptomyces echinoruber</name>
    <dbReference type="NCBI Taxonomy" id="68898"/>
    <lineage>
        <taxon>Bacteria</taxon>
        <taxon>Bacillati</taxon>
        <taxon>Actinomycetota</taxon>
        <taxon>Actinomycetes</taxon>
        <taxon>Kitasatosporales</taxon>
        <taxon>Streptomycetaceae</taxon>
        <taxon>Streptomyces</taxon>
    </lineage>
</organism>
<reference evidence="2" key="2">
    <citation type="submission" date="2020-09" db="EMBL/GenBank/DDBJ databases">
        <authorList>
            <person name="Sun Q."/>
            <person name="Ohkuma M."/>
        </authorList>
    </citation>
    <scope>NUCLEOTIDE SEQUENCE</scope>
    <source>
        <strain evidence="2">JCM 5016</strain>
    </source>
</reference>
<dbReference type="RefSeq" id="WP_190057155.1">
    <property type="nucleotide sequence ID" value="NZ_BMWH01000006.1"/>
</dbReference>
<dbReference type="EMBL" id="BMWH01000006">
    <property type="protein sequence ID" value="GGZ83502.1"/>
    <property type="molecule type" value="Genomic_DNA"/>
</dbReference>
<name>A0A918R2U3_9ACTN</name>
<evidence type="ECO:0008006" key="4">
    <source>
        <dbReference type="Google" id="ProtNLM"/>
    </source>
</evidence>
<protein>
    <recommendedName>
        <fullName evidence="4">CRISPR-associated protein Csx10</fullName>
    </recommendedName>
</protein>
<comment type="caution">
    <text evidence="2">The sequence shown here is derived from an EMBL/GenBank/DDBJ whole genome shotgun (WGS) entry which is preliminary data.</text>
</comment>